<keyword evidence="2" id="KW-0805">Transcription regulation</keyword>
<dbReference type="Pfam" id="PF00126">
    <property type="entry name" value="HTH_1"/>
    <property type="match status" value="1"/>
</dbReference>
<accession>A0A852W9V2</accession>
<evidence type="ECO:0000256" key="4">
    <source>
        <dbReference type="ARBA" id="ARBA00023163"/>
    </source>
</evidence>
<name>A0A852W9V2_PSEA5</name>
<dbReference type="Gene3D" id="1.10.10.10">
    <property type="entry name" value="Winged helix-like DNA-binding domain superfamily/Winged helix DNA-binding domain"/>
    <property type="match status" value="1"/>
</dbReference>
<comment type="caution">
    <text evidence="6">The sequence shown here is derived from an EMBL/GenBank/DDBJ whole genome shotgun (WGS) entry which is preliminary data.</text>
</comment>
<keyword evidence="4" id="KW-0804">Transcription</keyword>
<dbReference type="GO" id="GO:0003677">
    <property type="term" value="F:DNA binding"/>
    <property type="evidence" value="ECO:0007669"/>
    <property type="project" value="UniProtKB-KW"/>
</dbReference>
<dbReference type="SUPFAM" id="SSF53850">
    <property type="entry name" value="Periplasmic binding protein-like II"/>
    <property type="match status" value="1"/>
</dbReference>
<dbReference type="InterPro" id="IPR036390">
    <property type="entry name" value="WH_DNA-bd_sf"/>
</dbReference>
<evidence type="ECO:0000256" key="1">
    <source>
        <dbReference type="ARBA" id="ARBA00009437"/>
    </source>
</evidence>
<dbReference type="Proteomes" id="UP000549695">
    <property type="component" value="Unassembled WGS sequence"/>
</dbReference>
<dbReference type="InterPro" id="IPR005119">
    <property type="entry name" value="LysR_subst-bd"/>
</dbReference>
<keyword evidence="3 6" id="KW-0238">DNA-binding</keyword>
<evidence type="ECO:0000256" key="2">
    <source>
        <dbReference type="ARBA" id="ARBA00023015"/>
    </source>
</evidence>
<organism evidence="6 7">
    <name type="scientific">Pseudonocardia alni</name>
    <name type="common">Amycolata alni</name>
    <dbReference type="NCBI Taxonomy" id="33907"/>
    <lineage>
        <taxon>Bacteria</taxon>
        <taxon>Bacillati</taxon>
        <taxon>Actinomycetota</taxon>
        <taxon>Actinomycetes</taxon>
        <taxon>Pseudonocardiales</taxon>
        <taxon>Pseudonocardiaceae</taxon>
        <taxon>Pseudonocardia</taxon>
    </lineage>
</organism>
<protein>
    <submittedName>
        <fullName evidence="6">DNA-binding transcriptional LysR family regulator</fullName>
    </submittedName>
</protein>
<dbReference type="PROSITE" id="PS50931">
    <property type="entry name" value="HTH_LYSR"/>
    <property type="match status" value="1"/>
</dbReference>
<dbReference type="EMBL" id="JACCCZ010000001">
    <property type="protein sequence ID" value="NYG02192.1"/>
    <property type="molecule type" value="Genomic_DNA"/>
</dbReference>
<dbReference type="SUPFAM" id="SSF46785">
    <property type="entry name" value="Winged helix' DNA-binding domain"/>
    <property type="match status" value="1"/>
</dbReference>
<evidence type="ECO:0000313" key="7">
    <source>
        <dbReference type="Proteomes" id="UP000549695"/>
    </source>
</evidence>
<evidence type="ECO:0000313" key="6">
    <source>
        <dbReference type="EMBL" id="NYG02192.1"/>
    </source>
</evidence>
<dbReference type="GO" id="GO:0003700">
    <property type="term" value="F:DNA-binding transcription factor activity"/>
    <property type="evidence" value="ECO:0007669"/>
    <property type="project" value="InterPro"/>
</dbReference>
<sequence length="289" mass="28995">MDLLRHLTFFVAVAEERHFGRAAARLGMTQPPLSQGLRRLEARLGTSLFDRGPGGVSPTAAGRDLLPRARALIEDAAALGRAAARHAEAARVLRLGVVADLGPAATARLAVRAAAATGLRVAPTVATTVALVDAVSDGTVDVAVVAHPTVLESARAGPVVALPTEVLLSAGHPAAAGPGPVVLRTLRGTATATAPRAHAPAAHDLLLDTLDARGCPAGPADAASPAEALALVATGAAFLLTADPGLAGDGVVRRPVAGEPVPYRVRVVHRDGVPDGLVGALADALREGA</sequence>
<dbReference type="Gene3D" id="3.40.190.10">
    <property type="entry name" value="Periplasmic binding protein-like II"/>
    <property type="match status" value="2"/>
</dbReference>
<keyword evidence="7" id="KW-1185">Reference proteome</keyword>
<dbReference type="InterPro" id="IPR036388">
    <property type="entry name" value="WH-like_DNA-bd_sf"/>
</dbReference>
<dbReference type="GeneID" id="98052237"/>
<comment type="similarity">
    <text evidence="1">Belongs to the LysR transcriptional regulatory family.</text>
</comment>
<dbReference type="PRINTS" id="PR00039">
    <property type="entry name" value="HTHLYSR"/>
</dbReference>
<dbReference type="PANTHER" id="PTHR30346:SF0">
    <property type="entry name" value="HCA OPERON TRANSCRIPTIONAL ACTIVATOR HCAR"/>
    <property type="match status" value="1"/>
</dbReference>
<proteinExistence type="inferred from homology"/>
<evidence type="ECO:0000256" key="3">
    <source>
        <dbReference type="ARBA" id="ARBA00023125"/>
    </source>
</evidence>
<gene>
    <name evidence="6" type="ORF">HDA37_002477</name>
</gene>
<dbReference type="FunFam" id="1.10.10.10:FF:000001">
    <property type="entry name" value="LysR family transcriptional regulator"/>
    <property type="match status" value="1"/>
</dbReference>
<dbReference type="GO" id="GO:0032993">
    <property type="term" value="C:protein-DNA complex"/>
    <property type="evidence" value="ECO:0007669"/>
    <property type="project" value="TreeGrafter"/>
</dbReference>
<dbReference type="RefSeq" id="WP_073577493.1">
    <property type="nucleotide sequence ID" value="NZ_BAAAJZ010000001.1"/>
</dbReference>
<feature type="domain" description="HTH lysR-type" evidence="5">
    <location>
        <begin position="1"/>
        <end position="59"/>
    </location>
</feature>
<dbReference type="AlphaFoldDB" id="A0A852W9V2"/>
<dbReference type="InterPro" id="IPR000847">
    <property type="entry name" value="LysR_HTH_N"/>
</dbReference>
<reference evidence="6 7" key="1">
    <citation type="submission" date="2020-07" db="EMBL/GenBank/DDBJ databases">
        <title>Sequencing the genomes of 1000 actinobacteria strains.</title>
        <authorList>
            <person name="Klenk H.-P."/>
        </authorList>
    </citation>
    <scope>NUCLEOTIDE SEQUENCE [LARGE SCALE GENOMIC DNA]</scope>
    <source>
        <strain evidence="6 7">DSM 44749</strain>
    </source>
</reference>
<dbReference type="Pfam" id="PF03466">
    <property type="entry name" value="LysR_substrate"/>
    <property type="match status" value="1"/>
</dbReference>
<evidence type="ECO:0000259" key="5">
    <source>
        <dbReference type="PROSITE" id="PS50931"/>
    </source>
</evidence>
<dbReference type="PANTHER" id="PTHR30346">
    <property type="entry name" value="TRANSCRIPTIONAL DUAL REGULATOR HCAR-RELATED"/>
    <property type="match status" value="1"/>
</dbReference>